<feature type="domain" description="RNase H type-1" evidence="11">
    <location>
        <begin position="2"/>
        <end position="157"/>
    </location>
</feature>
<dbReference type="GO" id="GO:0004523">
    <property type="term" value="F:RNA-DNA hybrid ribonuclease activity"/>
    <property type="evidence" value="ECO:0007669"/>
    <property type="project" value="UniProtKB-EC"/>
</dbReference>
<sequence length="158" mass="17772">MLKDEHVYYVDGACTVSEKVGAWAVVQLLPYEDEAGYTGIRTLSFSGSKKEATGNEMELTAAFMAITKAYKEGAKQVTIFTDSAYLANSITKNWLLNWFKSGWKTKEGNPVKNQEIWKKLYKLVYCKEIVVRIVQVRAHIGDPLNELADTIAVEAKNK</sequence>
<keyword evidence="10" id="KW-0460">Magnesium</keyword>
<evidence type="ECO:0000256" key="1">
    <source>
        <dbReference type="ARBA" id="ARBA00000077"/>
    </source>
</evidence>
<dbReference type="EMBL" id="PP511521">
    <property type="protein sequence ID" value="XCD05075.1"/>
    <property type="molecule type" value="Genomic_DNA"/>
</dbReference>
<dbReference type="GO" id="GO:0043137">
    <property type="term" value="P:DNA replication, removal of RNA primer"/>
    <property type="evidence" value="ECO:0007669"/>
    <property type="project" value="TreeGrafter"/>
</dbReference>
<reference evidence="12" key="1">
    <citation type="submission" date="2024-03" db="EMBL/GenBank/DDBJ databases">
        <title>Diverse circular DNA viruses in blood, oral, and fecal samples of captive lemurs.</title>
        <authorList>
            <person name="Paietta E.N."/>
            <person name="Kraberger S."/>
            <person name="Lund M.C."/>
            <person name="Custer J.M."/>
            <person name="Vargas K.M."/>
            <person name="Ehmke E.E."/>
            <person name="Yoder A.D."/>
            <person name="Varsani A."/>
        </authorList>
    </citation>
    <scope>NUCLEOTIDE SEQUENCE</scope>
    <source>
        <strain evidence="12">Duke_24FS_3</strain>
    </source>
</reference>
<evidence type="ECO:0000256" key="3">
    <source>
        <dbReference type="ARBA" id="ARBA00005300"/>
    </source>
</evidence>
<dbReference type="PROSITE" id="PS50879">
    <property type="entry name" value="RNASE_H_1"/>
    <property type="match status" value="1"/>
</dbReference>
<keyword evidence="8" id="KW-0255">Endonuclease</keyword>
<comment type="catalytic activity">
    <reaction evidence="1">
        <text>Endonucleolytic cleavage to 5'-phosphomonoester.</text>
        <dbReference type="EC" id="3.1.26.4"/>
    </reaction>
</comment>
<evidence type="ECO:0000259" key="11">
    <source>
        <dbReference type="PROSITE" id="PS50879"/>
    </source>
</evidence>
<keyword evidence="7" id="KW-0479">Metal-binding</keyword>
<dbReference type="CDD" id="cd09278">
    <property type="entry name" value="RNase_HI_prokaryote_like"/>
    <property type="match status" value="1"/>
</dbReference>
<comment type="similarity">
    <text evidence="3">Belongs to the RNase H family.</text>
</comment>
<dbReference type="PANTHER" id="PTHR10642">
    <property type="entry name" value="RIBONUCLEASE H1"/>
    <property type="match status" value="1"/>
</dbReference>
<dbReference type="InterPro" id="IPR022892">
    <property type="entry name" value="RNaseHI"/>
</dbReference>
<dbReference type="GO" id="GO:0046872">
    <property type="term" value="F:metal ion binding"/>
    <property type="evidence" value="ECO:0007669"/>
    <property type="project" value="UniProtKB-KW"/>
</dbReference>
<evidence type="ECO:0000256" key="5">
    <source>
        <dbReference type="ARBA" id="ARBA00012180"/>
    </source>
</evidence>
<evidence type="ECO:0000256" key="4">
    <source>
        <dbReference type="ARBA" id="ARBA00011245"/>
    </source>
</evidence>
<organism evidence="12">
    <name type="scientific">Dulem virus 36</name>
    <dbReference type="NCBI Taxonomy" id="3145754"/>
    <lineage>
        <taxon>Viruses</taxon>
        <taxon>Duplodnaviria</taxon>
        <taxon>Heunggongvirae</taxon>
        <taxon>Uroviricota</taxon>
        <taxon>Caudoviricetes</taxon>
    </lineage>
</organism>
<dbReference type="SUPFAM" id="SSF53098">
    <property type="entry name" value="Ribonuclease H-like"/>
    <property type="match status" value="1"/>
</dbReference>
<evidence type="ECO:0000256" key="2">
    <source>
        <dbReference type="ARBA" id="ARBA00001946"/>
    </source>
</evidence>
<dbReference type="EC" id="3.1.26.4" evidence="5"/>
<dbReference type="Pfam" id="PF00075">
    <property type="entry name" value="RNase_H"/>
    <property type="match status" value="1"/>
</dbReference>
<keyword evidence="6" id="KW-0540">Nuclease</keyword>
<evidence type="ECO:0000256" key="9">
    <source>
        <dbReference type="ARBA" id="ARBA00022801"/>
    </source>
</evidence>
<dbReference type="Gene3D" id="3.30.420.10">
    <property type="entry name" value="Ribonuclease H-like superfamily/Ribonuclease H"/>
    <property type="match status" value="1"/>
</dbReference>
<dbReference type="InterPro" id="IPR036397">
    <property type="entry name" value="RNaseH_sf"/>
</dbReference>
<dbReference type="InterPro" id="IPR012337">
    <property type="entry name" value="RNaseH-like_sf"/>
</dbReference>
<comment type="cofactor">
    <cofactor evidence="2">
        <name>Mg(2+)</name>
        <dbReference type="ChEBI" id="CHEBI:18420"/>
    </cofactor>
</comment>
<dbReference type="PANTHER" id="PTHR10642:SF26">
    <property type="entry name" value="RIBONUCLEASE H1"/>
    <property type="match status" value="1"/>
</dbReference>
<name>A0AAU8AYI1_9CAUD</name>
<keyword evidence="9" id="KW-0378">Hydrolase</keyword>
<comment type="subunit">
    <text evidence="4">Monomer.</text>
</comment>
<evidence type="ECO:0000256" key="8">
    <source>
        <dbReference type="ARBA" id="ARBA00022759"/>
    </source>
</evidence>
<dbReference type="InterPro" id="IPR050092">
    <property type="entry name" value="RNase_H"/>
</dbReference>
<evidence type="ECO:0000256" key="10">
    <source>
        <dbReference type="ARBA" id="ARBA00022842"/>
    </source>
</evidence>
<evidence type="ECO:0000313" key="12">
    <source>
        <dbReference type="EMBL" id="XCD05075.1"/>
    </source>
</evidence>
<accession>A0AAU8AYI1</accession>
<evidence type="ECO:0000256" key="6">
    <source>
        <dbReference type="ARBA" id="ARBA00022722"/>
    </source>
</evidence>
<protein>
    <recommendedName>
        <fullName evidence="5">ribonuclease H</fullName>
        <ecNumber evidence="5">3.1.26.4</ecNumber>
    </recommendedName>
</protein>
<proteinExistence type="inferred from homology"/>
<dbReference type="GO" id="GO:0003676">
    <property type="term" value="F:nucleic acid binding"/>
    <property type="evidence" value="ECO:0007669"/>
    <property type="project" value="InterPro"/>
</dbReference>
<evidence type="ECO:0000256" key="7">
    <source>
        <dbReference type="ARBA" id="ARBA00022723"/>
    </source>
</evidence>
<dbReference type="InterPro" id="IPR002156">
    <property type="entry name" value="RNaseH_domain"/>
</dbReference>